<dbReference type="Proteomes" id="UP000054324">
    <property type="component" value="Unassembled WGS sequence"/>
</dbReference>
<protein>
    <recommendedName>
        <fullName evidence="6">RETREG1-3/ARL6IP-like N-terminal reticulon-homology domain-containing protein</fullName>
    </recommendedName>
</protein>
<dbReference type="InterPro" id="IPR057282">
    <property type="entry name" value="RETREG1-3-like_RHD"/>
</dbReference>
<dbReference type="InterPro" id="IPR052114">
    <property type="entry name" value="ER_autophagy_membrane_reg"/>
</dbReference>
<dbReference type="AlphaFoldDB" id="A0A074ZGZ9"/>
<feature type="domain" description="RETREG1-3/ARL6IP-like N-terminal reticulon-homology" evidence="6">
    <location>
        <begin position="23"/>
        <end position="167"/>
    </location>
</feature>
<dbReference type="GeneID" id="20320382"/>
<gene>
    <name evidence="7" type="ORF">T265_06200</name>
</gene>
<organism evidence="7 8">
    <name type="scientific">Opisthorchis viverrini</name>
    <name type="common">Southeast Asian liver fluke</name>
    <dbReference type="NCBI Taxonomy" id="6198"/>
    <lineage>
        <taxon>Eukaryota</taxon>
        <taxon>Metazoa</taxon>
        <taxon>Spiralia</taxon>
        <taxon>Lophotrochozoa</taxon>
        <taxon>Platyhelminthes</taxon>
        <taxon>Trematoda</taxon>
        <taxon>Digenea</taxon>
        <taxon>Opisthorchiida</taxon>
        <taxon>Opisthorchiata</taxon>
        <taxon>Opisthorchiidae</taxon>
        <taxon>Opisthorchis</taxon>
    </lineage>
</organism>
<feature type="transmembrane region" description="Helical" evidence="5">
    <location>
        <begin position="32"/>
        <end position="51"/>
    </location>
</feature>
<evidence type="ECO:0000256" key="5">
    <source>
        <dbReference type="SAM" id="Phobius"/>
    </source>
</evidence>
<dbReference type="PANTHER" id="PTHR20952:SF0">
    <property type="entry name" value="ADP-RIBOSYLATION FACTOR-LIKE PROTEIN 6-INTERACTING PROTEIN 1"/>
    <property type="match status" value="1"/>
</dbReference>
<accession>A0A074ZGZ9</accession>
<dbReference type="GO" id="GO:0005783">
    <property type="term" value="C:endoplasmic reticulum"/>
    <property type="evidence" value="ECO:0007669"/>
    <property type="project" value="UniProtKB-ARBA"/>
</dbReference>
<evidence type="ECO:0000313" key="7">
    <source>
        <dbReference type="EMBL" id="KER26556.1"/>
    </source>
</evidence>
<feature type="transmembrane region" description="Helical" evidence="5">
    <location>
        <begin position="122"/>
        <end position="139"/>
    </location>
</feature>
<dbReference type="CTD" id="20320382"/>
<keyword evidence="2 5" id="KW-0812">Transmembrane</keyword>
<evidence type="ECO:0000259" key="6">
    <source>
        <dbReference type="Pfam" id="PF24456"/>
    </source>
</evidence>
<evidence type="ECO:0000313" key="8">
    <source>
        <dbReference type="Proteomes" id="UP000054324"/>
    </source>
</evidence>
<dbReference type="RefSeq" id="XP_009169672.1">
    <property type="nucleotide sequence ID" value="XM_009171408.1"/>
</dbReference>
<name>A0A074ZGZ9_OPIVI</name>
<evidence type="ECO:0000256" key="1">
    <source>
        <dbReference type="ARBA" id="ARBA00004141"/>
    </source>
</evidence>
<keyword evidence="4 5" id="KW-0472">Membrane</keyword>
<dbReference type="KEGG" id="ovi:T265_06200"/>
<dbReference type="EMBL" id="KL596744">
    <property type="protein sequence ID" value="KER26556.1"/>
    <property type="molecule type" value="Genomic_DNA"/>
</dbReference>
<evidence type="ECO:0000256" key="2">
    <source>
        <dbReference type="ARBA" id="ARBA00022692"/>
    </source>
</evidence>
<dbReference type="OrthoDB" id="6416122at2759"/>
<keyword evidence="3 5" id="KW-1133">Transmembrane helix</keyword>
<sequence length="367" mass="41777">MLVQQRYNFEEERDVNLLANDLSLLNWESPRLLVSILLIVSVIFLLLGMFHPAVLTMLGWFGLTMSVVDFIGPTLSARVAPEMHPLEAQKRYREFCRRLVHARYLVINFFTFLQELRANHPIAYLFTSLSLLMIGIFVGRHINDLLLLYILTIVCILTPGLRYKGFFTVRSNVLDSTPEVGLSDVLGRERSNVLRGITTSLNLTGHNLRKFSALWNVPALLMRVHHLGMSYAHNDVESMTSQPKATSYIIDKHLIQWNAHGLNPVVKRTLTNRKVCSLKQTPVLRLLLSRFKQLGSISILLFPSGGMAAGRRNGLRAERFKQNQSSNRLEWQSNGRDKLRGISRPEHIFTVEKHIGGTALNKSKNVQ</sequence>
<evidence type="ECO:0000256" key="4">
    <source>
        <dbReference type="ARBA" id="ARBA00023136"/>
    </source>
</evidence>
<evidence type="ECO:0000256" key="3">
    <source>
        <dbReference type="ARBA" id="ARBA00022989"/>
    </source>
</evidence>
<keyword evidence="8" id="KW-1185">Reference proteome</keyword>
<proteinExistence type="predicted"/>
<dbReference type="PANTHER" id="PTHR20952">
    <property type="entry name" value="ADP-RIBOSYLATION-LIKE FACTOR 6-INTERACTING PROTEIN"/>
    <property type="match status" value="1"/>
</dbReference>
<dbReference type="GO" id="GO:0016020">
    <property type="term" value="C:membrane"/>
    <property type="evidence" value="ECO:0007669"/>
    <property type="project" value="UniProtKB-SubCell"/>
</dbReference>
<dbReference type="STRING" id="6198.A0A074ZGZ9"/>
<feature type="transmembrane region" description="Helical" evidence="5">
    <location>
        <begin position="146"/>
        <end position="163"/>
    </location>
</feature>
<reference evidence="7 8" key="1">
    <citation type="submission" date="2013-11" db="EMBL/GenBank/DDBJ databases">
        <title>Opisthorchis viverrini - life in the bile duct.</title>
        <authorList>
            <person name="Young N.D."/>
            <person name="Nagarajan N."/>
            <person name="Lin S.J."/>
            <person name="Korhonen P.K."/>
            <person name="Jex A.R."/>
            <person name="Hall R.S."/>
            <person name="Safavi-Hemami H."/>
            <person name="Kaewkong W."/>
            <person name="Bertrand D."/>
            <person name="Gao S."/>
            <person name="Seet Q."/>
            <person name="Wongkham S."/>
            <person name="Teh B.T."/>
            <person name="Wongkham C."/>
            <person name="Intapan P.M."/>
            <person name="Maleewong W."/>
            <person name="Yang X."/>
            <person name="Hu M."/>
            <person name="Wang Z."/>
            <person name="Hofmann A."/>
            <person name="Sternberg P.W."/>
            <person name="Tan P."/>
            <person name="Wang J."/>
            <person name="Gasser R.B."/>
        </authorList>
    </citation>
    <scope>NUCLEOTIDE SEQUENCE [LARGE SCALE GENOMIC DNA]</scope>
</reference>
<dbReference type="Pfam" id="PF24456">
    <property type="entry name" value="RHD_RETREG1-3"/>
    <property type="match status" value="1"/>
</dbReference>
<comment type="subcellular location">
    <subcellularLocation>
        <location evidence="1">Membrane</location>
        <topology evidence="1">Multi-pass membrane protein</topology>
    </subcellularLocation>
</comment>